<comment type="pathway">
    <text evidence="10 11">Cell wall biogenesis; peptidoglycan biosynthesis.</text>
</comment>
<dbReference type="InterPro" id="IPR051046">
    <property type="entry name" value="MurCDEF_CellWall_CoF430Synth"/>
</dbReference>
<evidence type="ECO:0000259" key="14">
    <source>
        <dbReference type="Pfam" id="PF08245"/>
    </source>
</evidence>
<comment type="similarity">
    <text evidence="10">Belongs to the MurCDEF family. MurF subfamily.</text>
</comment>
<evidence type="ECO:0000313" key="16">
    <source>
        <dbReference type="Proteomes" id="UP000185612"/>
    </source>
</evidence>
<dbReference type="EC" id="6.3.2.10" evidence="10 11"/>
<keyword evidence="2 10" id="KW-0436">Ligase</keyword>
<dbReference type="InterPro" id="IPR035911">
    <property type="entry name" value="MurE/MurF_N"/>
</dbReference>
<keyword evidence="8 10" id="KW-0131">Cell cycle</keyword>
<dbReference type="HAMAP" id="MF_02019">
    <property type="entry name" value="MurF"/>
    <property type="match status" value="1"/>
</dbReference>
<dbReference type="EMBL" id="MQVS01000006">
    <property type="protein sequence ID" value="OKL51532.1"/>
    <property type="molecule type" value="Genomic_DNA"/>
</dbReference>
<dbReference type="GO" id="GO:0005524">
    <property type="term" value="F:ATP binding"/>
    <property type="evidence" value="ECO:0007669"/>
    <property type="project" value="UniProtKB-UniRule"/>
</dbReference>
<protein>
    <recommendedName>
        <fullName evidence="10 11">UDP-N-acetylmuramoyl-tripeptide--D-alanyl-D-alanine ligase</fullName>
        <ecNumber evidence="10 11">6.3.2.10</ecNumber>
    </recommendedName>
    <alternativeName>
        <fullName evidence="10">D-alanyl-D-alanine-adding enzyme</fullName>
    </alternativeName>
</protein>
<keyword evidence="3 10" id="KW-0132">Cell division</keyword>
<sequence>MGRSMINLVAESVAEFVGGQLVGMDPATVLRGQVVRDSREVAAGDIFVAIKGEKSDGHDHVAAARAAGAVLAIVDRPVDGPHVLVSDTVVALGRLAAGVLDHLRRDAQEAEAKLTVVAVTGSVGKTTTKDLLAALCARLGPTVAPQKSYNNEIGLPLTVLQADYDTRYLVLEMGASGPGHIAELVNIAPPDIAVVLMVGTAHLGGFGSPAAVAAAKAEILAGPAQRGGTAVLNADDPATAAMAQDCEQVVTFSATAGPADVQALGINLDETSRAAFTLVTPDGSAPVHLALVGAHHTANALAAAAVAYLLGLGVADIADVLSHTGARSPHRMAVSTPPAGWLLLDDSYNANEDSMRAGLIALAQLTQPRRAAGARSIAVLGEMLELGQTSAEIHARVGDYAGQLGVDVVIALGSDAQPLAAAAAARGVHTICVDSPAQATEAVTQLAVPGDVILVKGSNSSGAYQVANALGGNE</sequence>
<evidence type="ECO:0000259" key="13">
    <source>
        <dbReference type="Pfam" id="PF02875"/>
    </source>
</evidence>
<comment type="subcellular location">
    <subcellularLocation>
        <location evidence="10 11">Cytoplasm</location>
    </subcellularLocation>
</comment>
<feature type="domain" description="Mur ligase central" evidence="14">
    <location>
        <begin position="119"/>
        <end position="307"/>
    </location>
</feature>
<proteinExistence type="inferred from homology"/>
<evidence type="ECO:0000256" key="1">
    <source>
        <dbReference type="ARBA" id="ARBA00022490"/>
    </source>
</evidence>
<reference evidence="16" key="1">
    <citation type="submission" date="2016-12" db="EMBL/GenBank/DDBJ databases">
        <authorList>
            <person name="Meng X."/>
        </authorList>
    </citation>
    <scope>NUCLEOTIDE SEQUENCE [LARGE SCALE GENOMIC DNA]</scope>
    <source>
        <strain evidence="16">DSM 20732</strain>
    </source>
</reference>
<dbReference type="GO" id="GO:0051301">
    <property type="term" value="P:cell division"/>
    <property type="evidence" value="ECO:0007669"/>
    <property type="project" value="UniProtKB-KW"/>
</dbReference>
<feature type="domain" description="Mur ligase C-terminal" evidence="13">
    <location>
        <begin position="330"/>
        <end position="458"/>
    </location>
</feature>
<dbReference type="FunCoup" id="A0A1Q5PVN2">
    <property type="interactions" value="30"/>
</dbReference>
<evidence type="ECO:0000256" key="11">
    <source>
        <dbReference type="RuleBase" id="RU004136"/>
    </source>
</evidence>
<name>A0A1Q5PVN2_9ACTO</name>
<evidence type="ECO:0000256" key="10">
    <source>
        <dbReference type="HAMAP-Rule" id="MF_02019"/>
    </source>
</evidence>
<keyword evidence="6 10" id="KW-0133">Cell shape</keyword>
<dbReference type="Proteomes" id="UP000185612">
    <property type="component" value="Unassembled WGS sequence"/>
</dbReference>
<dbReference type="InterPro" id="IPR004101">
    <property type="entry name" value="Mur_ligase_C"/>
</dbReference>
<comment type="function">
    <text evidence="10 11">Involved in cell wall formation. Catalyzes the final step in the synthesis of UDP-N-acetylmuramoyl-pentapeptide, the precursor of murein.</text>
</comment>
<organism evidence="15 16">
    <name type="scientific">Buchananella hordeovulneris</name>
    <dbReference type="NCBI Taxonomy" id="52770"/>
    <lineage>
        <taxon>Bacteria</taxon>
        <taxon>Bacillati</taxon>
        <taxon>Actinomycetota</taxon>
        <taxon>Actinomycetes</taxon>
        <taxon>Actinomycetales</taxon>
        <taxon>Actinomycetaceae</taxon>
        <taxon>Buchananella</taxon>
    </lineage>
</organism>
<evidence type="ECO:0000256" key="6">
    <source>
        <dbReference type="ARBA" id="ARBA00022960"/>
    </source>
</evidence>
<evidence type="ECO:0000256" key="8">
    <source>
        <dbReference type="ARBA" id="ARBA00023306"/>
    </source>
</evidence>
<evidence type="ECO:0000256" key="5">
    <source>
        <dbReference type="ARBA" id="ARBA00022840"/>
    </source>
</evidence>
<dbReference type="GO" id="GO:0008360">
    <property type="term" value="P:regulation of cell shape"/>
    <property type="evidence" value="ECO:0007669"/>
    <property type="project" value="UniProtKB-KW"/>
</dbReference>
<dbReference type="Gene3D" id="3.90.190.20">
    <property type="entry name" value="Mur ligase, C-terminal domain"/>
    <property type="match status" value="1"/>
</dbReference>
<comment type="catalytic activity">
    <reaction evidence="10 11">
        <text>D-alanyl-D-alanine + UDP-N-acetyl-alpha-D-muramoyl-L-alanyl-gamma-D-glutamyl-meso-2,6-diaminopimelate + ATP = UDP-N-acetyl-alpha-D-muramoyl-L-alanyl-gamma-D-glutamyl-meso-2,6-diaminopimeloyl-D-alanyl-D-alanine + ADP + phosphate + H(+)</text>
        <dbReference type="Rhea" id="RHEA:28374"/>
        <dbReference type="ChEBI" id="CHEBI:15378"/>
        <dbReference type="ChEBI" id="CHEBI:30616"/>
        <dbReference type="ChEBI" id="CHEBI:43474"/>
        <dbReference type="ChEBI" id="CHEBI:57822"/>
        <dbReference type="ChEBI" id="CHEBI:61386"/>
        <dbReference type="ChEBI" id="CHEBI:83905"/>
        <dbReference type="ChEBI" id="CHEBI:456216"/>
        <dbReference type="EC" id="6.3.2.10"/>
    </reaction>
</comment>
<dbReference type="SUPFAM" id="SSF63418">
    <property type="entry name" value="MurE/MurF N-terminal domain"/>
    <property type="match status" value="1"/>
</dbReference>
<gene>
    <name evidence="10" type="primary">murF</name>
    <name evidence="15" type="ORF">BSZ40_06710</name>
</gene>
<dbReference type="SUPFAM" id="SSF53623">
    <property type="entry name" value="MurD-like peptide ligases, catalytic domain"/>
    <property type="match status" value="1"/>
</dbReference>
<dbReference type="STRING" id="52770.BSZ40_06710"/>
<dbReference type="NCBIfam" id="TIGR01143">
    <property type="entry name" value="murF"/>
    <property type="match status" value="1"/>
</dbReference>
<dbReference type="UniPathway" id="UPA00219"/>
<dbReference type="GO" id="GO:0047480">
    <property type="term" value="F:UDP-N-acetylmuramoyl-tripeptide-D-alanyl-D-alanine ligase activity"/>
    <property type="evidence" value="ECO:0007669"/>
    <property type="project" value="UniProtKB-UniRule"/>
</dbReference>
<dbReference type="InterPro" id="IPR036615">
    <property type="entry name" value="Mur_ligase_C_dom_sf"/>
</dbReference>
<feature type="binding site" evidence="10">
    <location>
        <begin position="121"/>
        <end position="127"/>
    </location>
    <ligand>
        <name>ATP</name>
        <dbReference type="ChEBI" id="CHEBI:30616"/>
    </ligand>
</feature>
<feature type="domain" description="Mur ligase N-terminal catalytic" evidence="12">
    <location>
        <begin position="37"/>
        <end position="78"/>
    </location>
</feature>
<evidence type="ECO:0000259" key="12">
    <source>
        <dbReference type="Pfam" id="PF01225"/>
    </source>
</evidence>
<dbReference type="GO" id="GO:0009252">
    <property type="term" value="P:peptidoglycan biosynthetic process"/>
    <property type="evidence" value="ECO:0007669"/>
    <property type="project" value="UniProtKB-UniRule"/>
</dbReference>
<keyword evidence="9 10" id="KW-0961">Cell wall biogenesis/degradation</keyword>
<keyword evidence="16" id="KW-1185">Reference proteome</keyword>
<dbReference type="Pfam" id="PF02875">
    <property type="entry name" value="Mur_ligase_C"/>
    <property type="match status" value="1"/>
</dbReference>
<dbReference type="GO" id="GO:0005737">
    <property type="term" value="C:cytoplasm"/>
    <property type="evidence" value="ECO:0007669"/>
    <property type="project" value="UniProtKB-SubCell"/>
</dbReference>
<dbReference type="AlphaFoldDB" id="A0A1Q5PVN2"/>
<dbReference type="Gene3D" id="3.40.1390.10">
    <property type="entry name" value="MurE/MurF, N-terminal domain"/>
    <property type="match status" value="1"/>
</dbReference>
<keyword evidence="7 10" id="KW-0573">Peptidoglycan synthesis</keyword>
<dbReference type="InParanoid" id="A0A1Q5PVN2"/>
<dbReference type="InterPro" id="IPR000713">
    <property type="entry name" value="Mur_ligase_N"/>
</dbReference>
<dbReference type="PANTHER" id="PTHR43024">
    <property type="entry name" value="UDP-N-ACETYLMURAMOYL-TRIPEPTIDE--D-ALANYL-D-ALANINE LIGASE"/>
    <property type="match status" value="1"/>
</dbReference>
<accession>A0A1Q5PVN2</accession>
<comment type="caution">
    <text evidence="15">The sequence shown here is derived from an EMBL/GenBank/DDBJ whole genome shotgun (WGS) entry which is preliminary data.</text>
</comment>
<evidence type="ECO:0000256" key="2">
    <source>
        <dbReference type="ARBA" id="ARBA00022598"/>
    </source>
</evidence>
<evidence type="ECO:0000313" key="15">
    <source>
        <dbReference type="EMBL" id="OKL51532.1"/>
    </source>
</evidence>
<dbReference type="Pfam" id="PF08245">
    <property type="entry name" value="Mur_ligase_M"/>
    <property type="match status" value="1"/>
</dbReference>
<dbReference type="SUPFAM" id="SSF53244">
    <property type="entry name" value="MurD-like peptide ligases, peptide-binding domain"/>
    <property type="match status" value="1"/>
</dbReference>
<dbReference type="GO" id="GO:0008766">
    <property type="term" value="F:UDP-N-acetylmuramoylalanyl-D-glutamyl-2,6-diaminopimelate-D-alanyl-D-alanine ligase activity"/>
    <property type="evidence" value="ECO:0007669"/>
    <property type="project" value="RHEA"/>
</dbReference>
<dbReference type="InterPro" id="IPR005863">
    <property type="entry name" value="UDP-N-AcMur_synth"/>
</dbReference>
<keyword evidence="5 10" id="KW-0067">ATP-binding</keyword>
<dbReference type="InterPro" id="IPR036565">
    <property type="entry name" value="Mur-like_cat_sf"/>
</dbReference>
<dbReference type="InterPro" id="IPR013221">
    <property type="entry name" value="Mur_ligase_cen"/>
</dbReference>
<evidence type="ECO:0000256" key="7">
    <source>
        <dbReference type="ARBA" id="ARBA00022984"/>
    </source>
</evidence>
<evidence type="ECO:0000256" key="3">
    <source>
        <dbReference type="ARBA" id="ARBA00022618"/>
    </source>
</evidence>
<dbReference type="PANTHER" id="PTHR43024:SF1">
    <property type="entry name" value="UDP-N-ACETYLMURAMOYL-TRIPEPTIDE--D-ALANYL-D-ALANINE LIGASE"/>
    <property type="match status" value="1"/>
</dbReference>
<keyword evidence="1 10" id="KW-0963">Cytoplasm</keyword>
<evidence type="ECO:0000256" key="9">
    <source>
        <dbReference type="ARBA" id="ARBA00023316"/>
    </source>
</evidence>
<dbReference type="GO" id="GO:0071555">
    <property type="term" value="P:cell wall organization"/>
    <property type="evidence" value="ECO:0007669"/>
    <property type="project" value="UniProtKB-KW"/>
</dbReference>
<dbReference type="Gene3D" id="3.40.1190.10">
    <property type="entry name" value="Mur-like, catalytic domain"/>
    <property type="match status" value="1"/>
</dbReference>
<evidence type="ECO:0000256" key="4">
    <source>
        <dbReference type="ARBA" id="ARBA00022741"/>
    </source>
</evidence>
<dbReference type="Pfam" id="PF01225">
    <property type="entry name" value="Mur_ligase"/>
    <property type="match status" value="1"/>
</dbReference>
<keyword evidence="4 10" id="KW-0547">Nucleotide-binding</keyword>